<dbReference type="AlphaFoldDB" id="A0A2I0XIH7"/>
<dbReference type="PANTHER" id="PTHR13693:SF77">
    <property type="entry name" value="8-AMINO-7-OXONONANOATE SYNTHASE"/>
    <property type="match status" value="1"/>
</dbReference>
<dbReference type="PANTHER" id="PTHR13693">
    <property type="entry name" value="CLASS II AMINOTRANSFERASE/8-AMINO-7-OXONONANOATE SYNTHASE"/>
    <property type="match status" value="1"/>
</dbReference>
<dbReference type="GO" id="GO:0009102">
    <property type="term" value="P:biotin biosynthetic process"/>
    <property type="evidence" value="ECO:0007669"/>
    <property type="project" value="TreeGrafter"/>
</dbReference>
<gene>
    <name evidence="5" type="ORF">MA16_Dca017783</name>
</gene>
<dbReference type="SUPFAM" id="SSF53383">
    <property type="entry name" value="PLP-dependent transferases"/>
    <property type="match status" value="1"/>
</dbReference>
<dbReference type="Proteomes" id="UP000233837">
    <property type="component" value="Unassembled WGS sequence"/>
</dbReference>
<reference evidence="5 6" key="1">
    <citation type="journal article" date="2016" name="Sci. Rep.">
        <title>The Dendrobium catenatum Lindl. genome sequence provides insights into polysaccharide synthase, floral development and adaptive evolution.</title>
        <authorList>
            <person name="Zhang G.Q."/>
            <person name="Xu Q."/>
            <person name="Bian C."/>
            <person name="Tsai W.C."/>
            <person name="Yeh C.M."/>
            <person name="Liu K.W."/>
            <person name="Yoshida K."/>
            <person name="Zhang L.S."/>
            <person name="Chang S.B."/>
            <person name="Chen F."/>
            <person name="Shi Y."/>
            <person name="Su Y.Y."/>
            <person name="Zhang Y.Q."/>
            <person name="Chen L.J."/>
            <person name="Yin Y."/>
            <person name="Lin M."/>
            <person name="Huang H."/>
            <person name="Deng H."/>
            <person name="Wang Z.W."/>
            <person name="Zhu S.L."/>
            <person name="Zhao X."/>
            <person name="Deng C."/>
            <person name="Niu S.C."/>
            <person name="Huang J."/>
            <person name="Wang M."/>
            <person name="Liu G.H."/>
            <person name="Yang H.J."/>
            <person name="Xiao X.J."/>
            <person name="Hsiao Y.Y."/>
            <person name="Wu W.L."/>
            <person name="Chen Y.Y."/>
            <person name="Mitsuda N."/>
            <person name="Ohme-Takagi M."/>
            <person name="Luo Y.B."/>
            <person name="Van de Peer Y."/>
            <person name="Liu Z.J."/>
        </authorList>
    </citation>
    <scope>NUCLEOTIDE SEQUENCE [LARGE SCALE GENOMIC DNA]</scope>
    <source>
        <tissue evidence="5">The whole plant</tissue>
    </source>
</reference>
<evidence type="ECO:0000256" key="1">
    <source>
        <dbReference type="ARBA" id="ARBA00001933"/>
    </source>
</evidence>
<keyword evidence="3" id="KW-0808">Transferase</keyword>
<evidence type="ECO:0000313" key="5">
    <source>
        <dbReference type="EMBL" id="PKU87723.1"/>
    </source>
</evidence>
<evidence type="ECO:0000256" key="3">
    <source>
        <dbReference type="ARBA" id="ARBA00022679"/>
    </source>
</evidence>
<dbReference type="InterPro" id="IPR015424">
    <property type="entry name" value="PyrdxlP-dep_Trfase"/>
</dbReference>
<comment type="cofactor">
    <cofactor evidence="1">
        <name>pyridoxal 5'-phosphate</name>
        <dbReference type="ChEBI" id="CHEBI:597326"/>
    </cofactor>
</comment>
<dbReference type="EMBL" id="KZ501856">
    <property type="protein sequence ID" value="PKU87723.1"/>
    <property type="molecule type" value="Genomic_DNA"/>
</dbReference>
<evidence type="ECO:0000256" key="2">
    <source>
        <dbReference type="ARBA" id="ARBA00010008"/>
    </source>
</evidence>
<proteinExistence type="inferred from homology"/>
<protein>
    <submittedName>
        <fullName evidence="5">8-amino-7-oxononanoate synthase</fullName>
    </submittedName>
</protein>
<dbReference type="Gene3D" id="3.40.640.10">
    <property type="entry name" value="Type I PLP-dependent aspartate aminotransferase-like (Major domain)"/>
    <property type="match status" value="1"/>
</dbReference>
<comment type="similarity">
    <text evidence="2">Belongs to the class-II pyridoxal-phosphate-dependent aminotransferase family. BioF subfamily.</text>
</comment>
<name>A0A2I0XIH7_9ASPA</name>
<dbReference type="GO" id="GO:0004758">
    <property type="term" value="F:serine C-palmitoyltransferase activity"/>
    <property type="evidence" value="ECO:0007669"/>
    <property type="project" value="UniProtKB-EC"/>
</dbReference>
<sequence>MENWDSWISAALSTLSARNLLRSTRPINLPCSDDVSVEIETFDGPRHWDRASVEVELEEETFRQWLGDLPLPSGGNDREVDEKLAGKMLLFSGNDYLGLSTHPAVRTAAAMASKQHGMGPRGSALICGYTNYHCRLEASLAELKNKEAYIYLS</sequence>
<evidence type="ECO:0000256" key="4">
    <source>
        <dbReference type="ARBA" id="ARBA00022898"/>
    </source>
</evidence>
<accession>A0A2I0XIH7</accession>
<keyword evidence="6" id="KW-1185">Reference proteome</keyword>
<organism evidence="5 6">
    <name type="scientific">Dendrobium catenatum</name>
    <dbReference type="NCBI Taxonomy" id="906689"/>
    <lineage>
        <taxon>Eukaryota</taxon>
        <taxon>Viridiplantae</taxon>
        <taxon>Streptophyta</taxon>
        <taxon>Embryophyta</taxon>
        <taxon>Tracheophyta</taxon>
        <taxon>Spermatophyta</taxon>
        <taxon>Magnoliopsida</taxon>
        <taxon>Liliopsida</taxon>
        <taxon>Asparagales</taxon>
        <taxon>Orchidaceae</taxon>
        <taxon>Epidendroideae</taxon>
        <taxon>Malaxideae</taxon>
        <taxon>Dendrobiinae</taxon>
        <taxon>Dendrobium</taxon>
    </lineage>
</organism>
<reference evidence="5 6" key="2">
    <citation type="journal article" date="2017" name="Nature">
        <title>The Apostasia genome and the evolution of orchids.</title>
        <authorList>
            <person name="Zhang G.Q."/>
            <person name="Liu K.W."/>
            <person name="Li Z."/>
            <person name="Lohaus R."/>
            <person name="Hsiao Y.Y."/>
            <person name="Niu S.C."/>
            <person name="Wang J.Y."/>
            <person name="Lin Y.C."/>
            <person name="Xu Q."/>
            <person name="Chen L.J."/>
            <person name="Yoshida K."/>
            <person name="Fujiwara S."/>
            <person name="Wang Z.W."/>
            <person name="Zhang Y.Q."/>
            <person name="Mitsuda N."/>
            <person name="Wang M."/>
            <person name="Liu G.H."/>
            <person name="Pecoraro L."/>
            <person name="Huang H.X."/>
            <person name="Xiao X.J."/>
            <person name="Lin M."/>
            <person name="Wu X.Y."/>
            <person name="Wu W.L."/>
            <person name="Chen Y.Y."/>
            <person name="Chang S.B."/>
            <person name="Sakamoto S."/>
            <person name="Ohme-Takagi M."/>
            <person name="Yagi M."/>
            <person name="Zeng S.J."/>
            <person name="Shen C.Y."/>
            <person name="Yeh C.M."/>
            <person name="Luo Y.B."/>
            <person name="Tsai W.C."/>
            <person name="Van de Peer Y."/>
            <person name="Liu Z.J."/>
        </authorList>
    </citation>
    <scope>NUCLEOTIDE SEQUENCE [LARGE SCALE GENOMIC DNA]</scope>
    <source>
        <tissue evidence="5">The whole plant</tissue>
    </source>
</reference>
<dbReference type="InterPro" id="IPR050087">
    <property type="entry name" value="AON_synthase_class-II"/>
</dbReference>
<dbReference type="STRING" id="906689.A0A2I0XIH7"/>
<evidence type="ECO:0000313" key="6">
    <source>
        <dbReference type="Proteomes" id="UP000233837"/>
    </source>
</evidence>
<keyword evidence="4" id="KW-0663">Pyridoxal phosphate</keyword>
<dbReference type="InterPro" id="IPR015421">
    <property type="entry name" value="PyrdxlP-dep_Trfase_major"/>
</dbReference>